<gene>
    <name evidence="1" type="ORF">MLD38_005750</name>
</gene>
<name>A0ACB9RKF1_9MYRT</name>
<comment type="caution">
    <text evidence="1">The sequence shown here is derived from an EMBL/GenBank/DDBJ whole genome shotgun (WGS) entry which is preliminary data.</text>
</comment>
<sequence length="82" mass="9093">MGSLERKNVFLAAAILRPGTMYGQTNAWVLPDGNYGAFEISEANVFIISERSALNLAFQRFSKVPGKPPFLLELTVYDLIGR</sequence>
<protein>
    <submittedName>
        <fullName evidence="1">Uncharacterized protein</fullName>
    </submittedName>
</protein>
<reference evidence="2" key="1">
    <citation type="journal article" date="2023" name="Front. Plant Sci.">
        <title>Chromosomal-level genome assembly of Melastoma candidum provides insights into trichome evolution.</title>
        <authorList>
            <person name="Zhong Y."/>
            <person name="Wu W."/>
            <person name="Sun C."/>
            <person name="Zou P."/>
            <person name="Liu Y."/>
            <person name="Dai S."/>
            <person name="Zhou R."/>
        </authorList>
    </citation>
    <scope>NUCLEOTIDE SEQUENCE [LARGE SCALE GENOMIC DNA]</scope>
</reference>
<dbReference type="Proteomes" id="UP001057402">
    <property type="component" value="Chromosome 3"/>
</dbReference>
<evidence type="ECO:0000313" key="1">
    <source>
        <dbReference type="EMBL" id="KAI4379455.1"/>
    </source>
</evidence>
<evidence type="ECO:0000313" key="2">
    <source>
        <dbReference type="Proteomes" id="UP001057402"/>
    </source>
</evidence>
<keyword evidence="2" id="KW-1185">Reference proteome</keyword>
<organism evidence="1 2">
    <name type="scientific">Melastoma candidum</name>
    <dbReference type="NCBI Taxonomy" id="119954"/>
    <lineage>
        <taxon>Eukaryota</taxon>
        <taxon>Viridiplantae</taxon>
        <taxon>Streptophyta</taxon>
        <taxon>Embryophyta</taxon>
        <taxon>Tracheophyta</taxon>
        <taxon>Spermatophyta</taxon>
        <taxon>Magnoliopsida</taxon>
        <taxon>eudicotyledons</taxon>
        <taxon>Gunneridae</taxon>
        <taxon>Pentapetalae</taxon>
        <taxon>rosids</taxon>
        <taxon>malvids</taxon>
        <taxon>Myrtales</taxon>
        <taxon>Melastomataceae</taxon>
        <taxon>Melastomatoideae</taxon>
        <taxon>Melastomateae</taxon>
        <taxon>Melastoma</taxon>
    </lineage>
</organism>
<proteinExistence type="predicted"/>
<dbReference type="EMBL" id="CM042882">
    <property type="protein sequence ID" value="KAI4379455.1"/>
    <property type="molecule type" value="Genomic_DNA"/>
</dbReference>
<accession>A0ACB9RKF1</accession>